<evidence type="ECO:0000313" key="4">
    <source>
        <dbReference type="EMBL" id="HEH35070.1"/>
    </source>
</evidence>
<dbReference type="GO" id="GO:0030976">
    <property type="term" value="F:thiamine pyrophosphate binding"/>
    <property type="evidence" value="ECO:0007669"/>
    <property type="project" value="InterPro"/>
</dbReference>
<dbReference type="Gene3D" id="3.40.50.970">
    <property type="match status" value="2"/>
</dbReference>
<dbReference type="PANTHER" id="PTHR42897">
    <property type="entry name" value="PYRUVATE SYNTHASE SUBUNIT PORB"/>
    <property type="match status" value="1"/>
</dbReference>
<dbReference type="InterPro" id="IPR051479">
    <property type="entry name" value="PorB-like"/>
</dbReference>
<name>A0A7J2THH3_ARCFL</name>
<dbReference type="CDD" id="cd03376">
    <property type="entry name" value="TPP_PFOR_porB_like"/>
    <property type="match status" value="1"/>
</dbReference>
<comment type="subunit">
    <text evidence="1">Heterotetramer of one alpha, one beta, one delta and one gamma chain.</text>
</comment>
<keyword evidence="4" id="KW-0670">Pyruvate</keyword>
<dbReference type="Pfam" id="PF02775">
    <property type="entry name" value="TPP_enzyme_C"/>
    <property type="match status" value="1"/>
</dbReference>
<evidence type="ECO:0000259" key="3">
    <source>
        <dbReference type="Pfam" id="PF02775"/>
    </source>
</evidence>
<dbReference type="GO" id="GO:0016491">
    <property type="term" value="F:oxidoreductase activity"/>
    <property type="evidence" value="ECO:0007669"/>
    <property type="project" value="UniProtKB-KW"/>
</dbReference>
<dbReference type="EMBL" id="DSLA01000043">
    <property type="protein sequence ID" value="HEH35070.1"/>
    <property type="molecule type" value="Genomic_DNA"/>
</dbReference>
<dbReference type="InterPro" id="IPR011766">
    <property type="entry name" value="TPP_enzyme_TPP-bd"/>
</dbReference>
<keyword evidence="2" id="KW-0560">Oxidoreductase</keyword>
<dbReference type="InterPro" id="IPR029061">
    <property type="entry name" value="THDP-binding"/>
</dbReference>
<dbReference type="PANTHER" id="PTHR42897:SF2">
    <property type="entry name" value="PYRUVATE SYNTHASE SUBUNIT PORB"/>
    <property type="match status" value="1"/>
</dbReference>
<comment type="caution">
    <text evidence="4">The sequence shown here is derived from an EMBL/GenBank/DDBJ whole genome shotgun (WGS) entry which is preliminary data.</text>
</comment>
<proteinExistence type="predicted"/>
<protein>
    <submittedName>
        <fullName evidence="4">Pyruvate ferredoxin oxidoreductase</fullName>
    </submittedName>
</protein>
<dbReference type="AlphaFoldDB" id="A0A7J2THH3"/>
<accession>A0A7J2THH3</accession>
<reference evidence="4" key="1">
    <citation type="journal article" date="2020" name="mSystems">
        <title>Genome- and Community-Level Interaction Insights into Carbon Utilization and Element Cycling Functions of Hydrothermarchaeota in Hydrothermal Sediment.</title>
        <authorList>
            <person name="Zhou Z."/>
            <person name="Liu Y."/>
            <person name="Xu W."/>
            <person name="Pan J."/>
            <person name="Luo Z.H."/>
            <person name="Li M."/>
        </authorList>
    </citation>
    <scope>NUCLEOTIDE SEQUENCE [LARGE SCALE GENOMIC DNA]</scope>
    <source>
        <strain evidence="4">SpSt-26</strain>
    </source>
</reference>
<feature type="domain" description="Thiamine pyrophosphate enzyme TPP-binding" evidence="3">
    <location>
        <begin position="37"/>
        <end position="198"/>
    </location>
</feature>
<dbReference type="GO" id="GO:0006082">
    <property type="term" value="P:organic acid metabolic process"/>
    <property type="evidence" value="ECO:0007669"/>
    <property type="project" value="UniProtKB-ARBA"/>
</dbReference>
<organism evidence="4">
    <name type="scientific">Archaeoglobus fulgidus</name>
    <dbReference type="NCBI Taxonomy" id="2234"/>
    <lineage>
        <taxon>Archaea</taxon>
        <taxon>Methanobacteriati</taxon>
        <taxon>Methanobacteriota</taxon>
        <taxon>Archaeoglobi</taxon>
        <taxon>Archaeoglobales</taxon>
        <taxon>Archaeoglobaceae</taxon>
        <taxon>Archaeoglobus</taxon>
    </lineage>
</organism>
<gene>
    <name evidence="4" type="ORF">ENP88_02720</name>
</gene>
<evidence type="ECO:0000256" key="2">
    <source>
        <dbReference type="ARBA" id="ARBA00023002"/>
    </source>
</evidence>
<evidence type="ECO:0000256" key="1">
    <source>
        <dbReference type="ARBA" id="ARBA00011595"/>
    </source>
</evidence>
<dbReference type="GO" id="GO:0044272">
    <property type="term" value="P:sulfur compound biosynthetic process"/>
    <property type="evidence" value="ECO:0007669"/>
    <property type="project" value="UniProtKB-ARBA"/>
</dbReference>
<dbReference type="SUPFAM" id="SSF52518">
    <property type="entry name" value="Thiamin diphosphate-binding fold (THDP-binding)"/>
    <property type="match status" value="1"/>
</dbReference>
<sequence>MRFFGRGHGACPGCGLTIAVRNVLEALEGKCFVVNPTGCLEIISSQYGRNAWGVPYIHSLFDNAAAVACGISEALKALGREDEGKVVVLAGDGATADIGLTLHGMFDRNHDVIYICLDNEAYQNTGHQQSALTPFGEATTTTPAGKVLFGKMGRKKDMVAIALAHGSPYVATSSAVLPADIRRKVKKASNIEGAKYIQIHCPCVTGWGIDGKDVVKVGNLAIETALYPIVEFENGKLITVRKVRDRKPVEEYLKLQRRFRHLFTSPEGKKIIAEIQRIADENALKYGIDLKK</sequence>